<name>A0A0F7L2Q3_9VIRU</name>
<dbReference type="EMBL" id="KR029587">
    <property type="protein sequence ID" value="AKH46844.1"/>
    <property type="molecule type" value="Genomic_DNA"/>
</dbReference>
<evidence type="ECO:0000313" key="1">
    <source>
        <dbReference type="EMBL" id="AKH46844.1"/>
    </source>
</evidence>
<protein>
    <submittedName>
        <fullName evidence="1">Uncharacterized protein</fullName>
    </submittedName>
</protein>
<proteinExistence type="predicted"/>
<reference evidence="1" key="2">
    <citation type="submission" date="2015-03" db="EMBL/GenBank/DDBJ databases">
        <authorList>
            <person name="Chow C.-E.T."/>
            <person name="Winget D.M."/>
            <person name="White R.A.III."/>
            <person name="Hallam S.J."/>
            <person name="Suttle C.A."/>
        </authorList>
    </citation>
    <scope>NUCLEOTIDE SEQUENCE</scope>
    <source>
        <strain evidence="1">Anoxic2_3</strain>
    </source>
</reference>
<organism evidence="1">
    <name type="scientific">uncultured marine virus</name>
    <dbReference type="NCBI Taxonomy" id="186617"/>
    <lineage>
        <taxon>Viruses</taxon>
        <taxon>environmental samples</taxon>
    </lineage>
</organism>
<accession>A0A0F7L2Q3</accession>
<reference evidence="1" key="1">
    <citation type="journal article" date="2015" name="Front. Microbiol.">
        <title>Combining genomic sequencing methods to explore viral diversity and reveal potential virus-host interactions.</title>
        <authorList>
            <person name="Chow C.E."/>
            <person name="Winget D.M."/>
            <person name="White R.A.III."/>
            <person name="Hallam S.J."/>
            <person name="Suttle C.A."/>
        </authorList>
    </citation>
    <scope>NUCLEOTIDE SEQUENCE</scope>
    <source>
        <strain evidence="1">Anoxic2_3</strain>
    </source>
</reference>
<sequence length="50" mass="5453">MSSSSFASIDAFSKRLRPSLSARARGSEGQVIVVVFLVLPRLDLHSFFVA</sequence>